<dbReference type="AlphaFoldDB" id="A0A3A8R9K8"/>
<dbReference type="InterPro" id="IPR011044">
    <property type="entry name" value="Quino_amine_DH_bsu"/>
</dbReference>
<name>A0A3A8R9K8_9BACT</name>
<accession>A0A3A8R9K8</accession>
<reference evidence="2" key="1">
    <citation type="submission" date="2018-09" db="EMBL/GenBank/DDBJ databases">
        <authorList>
            <person name="Livingstone P.G."/>
            <person name="Whitworth D.E."/>
        </authorList>
    </citation>
    <scope>NUCLEOTIDE SEQUENCE [LARGE SCALE GENOMIC DNA]</scope>
    <source>
        <strain evidence="2">AB050A</strain>
    </source>
</reference>
<evidence type="ECO:0000313" key="1">
    <source>
        <dbReference type="EMBL" id="RKH72074.1"/>
    </source>
</evidence>
<keyword evidence="2" id="KW-1185">Reference proteome</keyword>
<organism evidence="1 2">
    <name type="scientific">Corallococcus aberystwythensis</name>
    <dbReference type="NCBI Taxonomy" id="2316722"/>
    <lineage>
        <taxon>Bacteria</taxon>
        <taxon>Pseudomonadati</taxon>
        <taxon>Myxococcota</taxon>
        <taxon>Myxococcia</taxon>
        <taxon>Myxococcales</taxon>
        <taxon>Cystobacterineae</taxon>
        <taxon>Myxococcaceae</taxon>
        <taxon>Corallococcus</taxon>
    </lineage>
</organism>
<dbReference type="EMBL" id="RAWK01000028">
    <property type="protein sequence ID" value="RKH72074.1"/>
    <property type="molecule type" value="Genomic_DNA"/>
</dbReference>
<proteinExistence type="predicted"/>
<dbReference type="Proteomes" id="UP000267003">
    <property type="component" value="Unassembled WGS sequence"/>
</dbReference>
<sequence>MDVVFFRENFNMVRTSSLFSALLLVSACQKPPEASPAAPEVARVKVAPFSLSVLQDAAPSGCTWLRLESDGRRRALVTVDAACDGLQLAWSADGKHAAVRDPAGSARGPGRVWTVDLTSGQGVAQLLPEEGLTGAVGFDSAGRLVALTAHTGELVRRDDAFLFEGRRIPIPELDEGAGLAHAYRLEAGTWKRIETVATRGDADAVFALATAEMLVSSTVSGDSDALAAQGLDEGSQDAIRLDAVVPHRGHDVFGGWARVESRGGPLFAWQTTGEQTALMMPVRWEVEDGHLAEPEGLALPARSPVRAMARGDLLLLAGATQARVYDLGSRRLAASFDGLWGARFWPEPGSLVPHGATAASGQP</sequence>
<dbReference type="PROSITE" id="PS51257">
    <property type="entry name" value="PROKAR_LIPOPROTEIN"/>
    <property type="match status" value="1"/>
</dbReference>
<comment type="caution">
    <text evidence="1">The sequence shown here is derived from an EMBL/GenBank/DDBJ whole genome shotgun (WGS) entry which is preliminary data.</text>
</comment>
<evidence type="ECO:0000313" key="2">
    <source>
        <dbReference type="Proteomes" id="UP000267003"/>
    </source>
</evidence>
<protein>
    <submittedName>
        <fullName evidence="1">Uncharacterized protein</fullName>
    </submittedName>
</protein>
<gene>
    <name evidence="1" type="ORF">D7W81_06510</name>
</gene>
<dbReference type="SUPFAM" id="SSF50969">
    <property type="entry name" value="YVTN repeat-like/Quinoprotein amine dehydrogenase"/>
    <property type="match status" value="1"/>
</dbReference>